<protein>
    <submittedName>
        <fullName evidence="2">Uncharacterized protein</fullName>
    </submittedName>
</protein>
<comment type="caution">
    <text evidence="2">The sequence shown here is derived from an EMBL/GenBank/DDBJ whole genome shotgun (WGS) entry which is preliminary data.</text>
</comment>
<evidence type="ECO:0000313" key="3">
    <source>
        <dbReference type="Proteomes" id="UP000226525"/>
    </source>
</evidence>
<proteinExistence type="predicted"/>
<sequence>MRNLLLLLLFFWPLSATAQFDDPEIPEIIVRVQSALEPSDPRSGEYVRIVVTAQIKKGWKIYSVVPSKEEFAPIASKLEWDAGNWEALGPFYETNPISEPDPVLGMVLSYHKGDCSFYQNFKVP</sequence>
<name>A0A2D6YNR7_9DELT</name>
<feature type="non-terminal residue" evidence="2">
    <location>
        <position position="124"/>
    </location>
</feature>
<organism evidence="2 3">
    <name type="scientific">SAR324 cluster bacterium</name>
    <dbReference type="NCBI Taxonomy" id="2024889"/>
    <lineage>
        <taxon>Bacteria</taxon>
        <taxon>Deltaproteobacteria</taxon>
        <taxon>SAR324 cluster</taxon>
    </lineage>
</organism>
<keyword evidence="1" id="KW-0732">Signal</keyword>
<feature type="signal peptide" evidence="1">
    <location>
        <begin position="1"/>
        <end position="18"/>
    </location>
</feature>
<dbReference type="AlphaFoldDB" id="A0A2D6YNR7"/>
<evidence type="ECO:0000256" key="1">
    <source>
        <dbReference type="SAM" id="SignalP"/>
    </source>
</evidence>
<evidence type="ECO:0000313" key="2">
    <source>
        <dbReference type="EMBL" id="MAH64745.1"/>
    </source>
</evidence>
<feature type="chain" id="PRO_5014595894" evidence="1">
    <location>
        <begin position="19"/>
        <end position="124"/>
    </location>
</feature>
<dbReference type="Proteomes" id="UP000226525">
    <property type="component" value="Unassembled WGS sequence"/>
</dbReference>
<gene>
    <name evidence="2" type="ORF">CMN54_15150</name>
</gene>
<dbReference type="EMBL" id="NZEX01000185">
    <property type="protein sequence ID" value="MAH64745.1"/>
    <property type="molecule type" value="Genomic_DNA"/>
</dbReference>
<accession>A0A2D6YNR7</accession>
<reference evidence="3" key="1">
    <citation type="submission" date="2017-09" db="EMBL/GenBank/DDBJ databases">
        <title>The Reconstruction of 2,631 Draft Metagenome-Assembled Genomes from the Global Oceans.</title>
        <authorList>
            <person name="Tully B.J."/>
            <person name="Graham E.D."/>
            <person name="Heidelberg J.F."/>
        </authorList>
    </citation>
    <scope>NUCLEOTIDE SEQUENCE [LARGE SCALE GENOMIC DNA]</scope>
</reference>